<dbReference type="InterPro" id="IPR012338">
    <property type="entry name" value="Beta-lactam/transpept-like"/>
</dbReference>
<dbReference type="InterPro" id="IPR001466">
    <property type="entry name" value="Beta-lactam-related"/>
</dbReference>
<protein>
    <submittedName>
        <fullName evidence="2">Penicillin-binding protein</fullName>
    </submittedName>
</protein>
<proteinExistence type="predicted"/>
<sequence>MDALRQLDTWPVRTAAAVVLRSPGTGGAGGAAGAGGPRAVATQVGVAGDPTVRFRLASVSKLMSAYAVLVAIEEGALALDEPAGPESSTVAHLLAHASGLAFSGDRVMARPGTRRIYSNTGFEELGRHLERVTDIPFDVYLAEAVFRPLGMGTAVLEGSPAHAVTATLADVGAFAAELLAPSLVSAATFAAATSVAFPGLAGVLPGFGAQHPNDWGLGFEIRGTKSPHWTAATNSPATFGHFGRSGTFVWVDPAVNVACVVLTDRDFGDWAGAAWPVLSADVLAELEVARTA</sequence>
<organism evidence="2 3">
    <name type="scientific">Parafrankia soli</name>
    <dbReference type="NCBI Taxonomy" id="2599596"/>
    <lineage>
        <taxon>Bacteria</taxon>
        <taxon>Bacillati</taxon>
        <taxon>Actinomycetota</taxon>
        <taxon>Actinomycetes</taxon>
        <taxon>Frankiales</taxon>
        <taxon>Frankiaceae</taxon>
        <taxon>Parafrankia</taxon>
    </lineage>
</organism>
<comment type="caution">
    <text evidence="2">The sequence shown here is derived from an EMBL/GenBank/DDBJ whole genome shotgun (WGS) entry which is preliminary data.</text>
</comment>
<dbReference type="PANTHER" id="PTHR43283:SF15">
    <property type="entry name" value="CONSERVED PROTEIN"/>
    <property type="match status" value="1"/>
</dbReference>
<dbReference type="Pfam" id="PF00144">
    <property type="entry name" value="Beta-lactamase"/>
    <property type="match status" value="1"/>
</dbReference>
<dbReference type="AlphaFoldDB" id="A0A1S1PMQ8"/>
<evidence type="ECO:0000313" key="2">
    <source>
        <dbReference type="EMBL" id="OHV22561.1"/>
    </source>
</evidence>
<dbReference type="RefSeq" id="WP_071066090.1">
    <property type="nucleotide sequence ID" value="NZ_MAXA01000246.1"/>
</dbReference>
<dbReference type="Proteomes" id="UP000179769">
    <property type="component" value="Unassembled WGS sequence"/>
</dbReference>
<evidence type="ECO:0000259" key="1">
    <source>
        <dbReference type="Pfam" id="PF00144"/>
    </source>
</evidence>
<dbReference type="Gene3D" id="3.40.710.10">
    <property type="entry name" value="DD-peptidase/beta-lactamase superfamily"/>
    <property type="match status" value="1"/>
</dbReference>
<feature type="domain" description="Beta-lactamase-related" evidence="1">
    <location>
        <begin position="47"/>
        <end position="277"/>
    </location>
</feature>
<name>A0A1S1PMQ8_9ACTN</name>
<accession>A0A1S1PMQ8</accession>
<keyword evidence="3" id="KW-1185">Reference proteome</keyword>
<dbReference type="OrthoDB" id="3336932at2"/>
<dbReference type="SUPFAM" id="SSF56601">
    <property type="entry name" value="beta-lactamase/transpeptidase-like"/>
    <property type="match status" value="1"/>
</dbReference>
<dbReference type="EMBL" id="MAXA01000246">
    <property type="protein sequence ID" value="OHV22561.1"/>
    <property type="molecule type" value="Genomic_DNA"/>
</dbReference>
<dbReference type="PANTHER" id="PTHR43283">
    <property type="entry name" value="BETA-LACTAMASE-RELATED"/>
    <property type="match status" value="1"/>
</dbReference>
<gene>
    <name evidence="2" type="ORF">BBK14_06605</name>
</gene>
<reference evidence="3" key="1">
    <citation type="submission" date="2016-07" db="EMBL/GenBank/DDBJ databases">
        <title>Frankia sp. NRRL B-16219 Genome sequencing.</title>
        <authorList>
            <person name="Ghodhbane-Gtari F."/>
            <person name="Swanson E."/>
            <person name="Gueddou A."/>
            <person name="Louati M."/>
            <person name="Nouioui I."/>
            <person name="Hezbri K."/>
            <person name="Abebe-Akele F."/>
            <person name="Simpson S."/>
            <person name="Morris K."/>
            <person name="Thomas K."/>
            <person name="Gtari M."/>
            <person name="Tisa L.S."/>
        </authorList>
    </citation>
    <scope>NUCLEOTIDE SEQUENCE [LARGE SCALE GENOMIC DNA]</scope>
    <source>
        <strain evidence="3">NRRL B-16219</strain>
    </source>
</reference>
<evidence type="ECO:0000313" key="3">
    <source>
        <dbReference type="Proteomes" id="UP000179769"/>
    </source>
</evidence>
<dbReference type="InterPro" id="IPR050789">
    <property type="entry name" value="Diverse_Enzym_Activities"/>
</dbReference>